<feature type="domain" description="Saposin B-type" evidence="3">
    <location>
        <begin position="23"/>
        <end position="109"/>
    </location>
</feature>
<dbReference type="PROSITE" id="PS50015">
    <property type="entry name" value="SAP_B"/>
    <property type="match status" value="1"/>
</dbReference>
<dbReference type="FunCoup" id="F0ZFR9">
    <property type="interactions" value="398"/>
</dbReference>
<proteinExistence type="predicted"/>
<feature type="signal peptide" evidence="2">
    <location>
        <begin position="1"/>
        <end position="22"/>
    </location>
</feature>
<dbReference type="RefSeq" id="XP_003286254.1">
    <property type="nucleotide sequence ID" value="XM_003286206.1"/>
</dbReference>
<dbReference type="SUPFAM" id="SSF47862">
    <property type="entry name" value="Saposin"/>
    <property type="match status" value="1"/>
</dbReference>
<dbReference type="EMBL" id="GL871005">
    <property type="protein sequence ID" value="EGC37203.1"/>
    <property type="molecule type" value="Genomic_DNA"/>
</dbReference>
<evidence type="ECO:0000313" key="5">
    <source>
        <dbReference type="Proteomes" id="UP000001064"/>
    </source>
</evidence>
<organism evidence="4 5">
    <name type="scientific">Dictyostelium purpureum</name>
    <name type="common">Slime mold</name>
    <dbReference type="NCBI Taxonomy" id="5786"/>
    <lineage>
        <taxon>Eukaryota</taxon>
        <taxon>Amoebozoa</taxon>
        <taxon>Evosea</taxon>
        <taxon>Eumycetozoa</taxon>
        <taxon>Dictyostelia</taxon>
        <taxon>Dictyosteliales</taxon>
        <taxon>Dictyosteliaceae</taxon>
        <taxon>Dictyostelium</taxon>
    </lineage>
</organism>
<evidence type="ECO:0000259" key="3">
    <source>
        <dbReference type="PROSITE" id="PS50015"/>
    </source>
</evidence>
<dbReference type="InParanoid" id="F0ZFR9"/>
<keyword evidence="5" id="KW-1185">Reference proteome</keyword>
<dbReference type="InterPro" id="IPR008139">
    <property type="entry name" value="SaposinB_dom"/>
</dbReference>
<sequence>MKFLTIFLIIVVLFSGLISATANKEKCESCKNAIKTVDSKLPGKRSREMVENYLTQACTQVTGVAPLPQLPVQLPLPVCSLPTVHRSEIVQGLLEKKEYTSICKNANLC</sequence>
<dbReference type="InterPro" id="IPR011001">
    <property type="entry name" value="Saposin-like"/>
</dbReference>
<dbReference type="AlphaFoldDB" id="F0ZFR9"/>
<accession>F0ZFR9</accession>
<evidence type="ECO:0000313" key="4">
    <source>
        <dbReference type="EMBL" id="EGC37203.1"/>
    </source>
</evidence>
<feature type="chain" id="PRO_5003263600" description="Saposin B-type domain-containing protein" evidence="2">
    <location>
        <begin position="23"/>
        <end position="109"/>
    </location>
</feature>
<keyword evidence="2" id="KW-0732">Signal</keyword>
<protein>
    <recommendedName>
        <fullName evidence="3">Saposin B-type domain-containing protein</fullName>
    </recommendedName>
</protein>
<keyword evidence="1" id="KW-1015">Disulfide bond</keyword>
<reference evidence="5" key="1">
    <citation type="journal article" date="2011" name="Genome Biol.">
        <title>Comparative genomics of the social amoebae Dictyostelium discoideum and Dictyostelium purpureum.</title>
        <authorList>
            <consortium name="US DOE Joint Genome Institute (JGI-PGF)"/>
            <person name="Sucgang R."/>
            <person name="Kuo A."/>
            <person name="Tian X."/>
            <person name="Salerno W."/>
            <person name="Parikh A."/>
            <person name="Feasley C.L."/>
            <person name="Dalin E."/>
            <person name="Tu H."/>
            <person name="Huang E."/>
            <person name="Barry K."/>
            <person name="Lindquist E."/>
            <person name="Shapiro H."/>
            <person name="Bruce D."/>
            <person name="Schmutz J."/>
            <person name="Salamov A."/>
            <person name="Fey P."/>
            <person name="Gaudet P."/>
            <person name="Anjard C."/>
            <person name="Babu M.M."/>
            <person name="Basu S."/>
            <person name="Bushmanova Y."/>
            <person name="van der Wel H."/>
            <person name="Katoh-Kurasawa M."/>
            <person name="Dinh C."/>
            <person name="Coutinho P.M."/>
            <person name="Saito T."/>
            <person name="Elias M."/>
            <person name="Schaap P."/>
            <person name="Kay R.R."/>
            <person name="Henrissat B."/>
            <person name="Eichinger L."/>
            <person name="Rivero F."/>
            <person name="Putnam N.H."/>
            <person name="West C.M."/>
            <person name="Loomis W.F."/>
            <person name="Chisholm R.L."/>
            <person name="Shaulsky G."/>
            <person name="Strassmann J.E."/>
            <person name="Queller D.C."/>
            <person name="Kuspa A."/>
            <person name="Grigoriev I.V."/>
        </authorList>
    </citation>
    <scope>NUCLEOTIDE SEQUENCE [LARGE SCALE GENOMIC DNA]</scope>
    <source>
        <strain evidence="5">QSDP1</strain>
    </source>
</reference>
<dbReference type="Proteomes" id="UP000001064">
    <property type="component" value="Unassembled WGS sequence"/>
</dbReference>
<dbReference type="GeneID" id="10503648"/>
<dbReference type="KEGG" id="dpp:DICPUDRAFT_150220"/>
<dbReference type="OrthoDB" id="18161at2759"/>
<dbReference type="VEuPathDB" id="AmoebaDB:DICPUDRAFT_150220"/>
<dbReference type="OMA" id="AEECENC"/>
<dbReference type="eggNOG" id="ENOG502RHXX">
    <property type="taxonomic scope" value="Eukaryota"/>
</dbReference>
<evidence type="ECO:0000256" key="1">
    <source>
        <dbReference type="ARBA" id="ARBA00023157"/>
    </source>
</evidence>
<dbReference type="Gene3D" id="1.10.225.10">
    <property type="entry name" value="Saposin-like"/>
    <property type="match status" value="1"/>
</dbReference>
<gene>
    <name evidence="4" type="ORF">DICPUDRAFT_150220</name>
</gene>
<name>F0ZFR9_DICPU</name>
<evidence type="ECO:0000256" key="2">
    <source>
        <dbReference type="SAM" id="SignalP"/>
    </source>
</evidence>